<feature type="domain" description="4-O-methyl-glucuronoyl methylesterase-like" evidence="12">
    <location>
        <begin position="124"/>
        <end position="192"/>
    </location>
</feature>
<keyword evidence="7" id="KW-0439">Lignin degradation</keyword>
<evidence type="ECO:0000313" key="14">
    <source>
        <dbReference type="Proteomes" id="UP000308652"/>
    </source>
</evidence>
<keyword evidence="4" id="KW-0964">Secreted</keyword>
<dbReference type="GO" id="GO:0030248">
    <property type="term" value="F:cellulose binding"/>
    <property type="evidence" value="ECO:0007669"/>
    <property type="project" value="InterPro"/>
</dbReference>
<proteinExistence type="inferred from homology"/>
<dbReference type="EMBL" id="ML213682">
    <property type="protein sequence ID" value="TFK32218.1"/>
    <property type="molecule type" value="Genomic_DNA"/>
</dbReference>
<sequence length="194" mass="20228">MAFKHSLVAVCLVLPAFTQQLLCAQCGGNGWSGGTNCVAGATCTCLNDCLSTSSSTTTSTTPQPTSQPGNCPALSTNSILKANSKHPDTFAFFSYGSRVTTKAQWECRHEESVTGSYSGGRLTINVSETGKSISFTATVTTPSGPGLFPTIIAYGDMSIPTPASISVITFNNDDIAAQANTGSRGQGKFYWLLS</sequence>
<dbReference type="InterPro" id="IPR054579">
    <property type="entry name" value="GCE-like_dom"/>
</dbReference>
<evidence type="ECO:0000256" key="2">
    <source>
        <dbReference type="ARBA" id="ARBA00010092"/>
    </source>
</evidence>
<evidence type="ECO:0000256" key="3">
    <source>
        <dbReference type="ARBA" id="ARBA00022487"/>
    </source>
</evidence>
<dbReference type="GO" id="GO:0046274">
    <property type="term" value="P:lignin catabolic process"/>
    <property type="evidence" value="ECO:0007669"/>
    <property type="project" value="UniProtKB-KW"/>
</dbReference>
<comment type="subcellular location">
    <subcellularLocation>
        <location evidence="1">Secreted</location>
    </subcellularLocation>
</comment>
<protein>
    <recommendedName>
        <fullName evidence="9">(4-O-methyl)-D-glucuronate--lignin esterase</fullName>
        <ecNumber evidence="9">3.1.1.117</ecNumber>
    </recommendedName>
</protein>
<dbReference type="Proteomes" id="UP000308652">
    <property type="component" value="Unassembled WGS sequence"/>
</dbReference>
<dbReference type="Pfam" id="PF00734">
    <property type="entry name" value="CBM_1"/>
    <property type="match status" value="1"/>
</dbReference>
<evidence type="ECO:0000256" key="10">
    <source>
        <dbReference type="SAM" id="SignalP"/>
    </source>
</evidence>
<keyword evidence="6" id="KW-0378">Hydrolase</keyword>
<dbReference type="InterPro" id="IPR035971">
    <property type="entry name" value="CBD_sf"/>
</dbReference>
<evidence type="ECO:0000256" key="6">
    <source>
        <dbReference type="ARBA" id="ARBA00022801"/>
    </source>
</evidence>
<evidence type="ECO:0000259" key="12">
    <source>
        <dbReference type="Pfam" id="PF22244"/>
    </source>
</evidence>
<dbReference type="GO" id="GO:0005576">
    <property type="term" value="C:extracellular region"/>
    <property type="evidence" value="ECO:0007669"/>
    <property type="project" value="UniProtKB-SubCell"/>
</dbReference>
<organism evidence="13 14">
    <name type="scientific">Crucibulum laeve</name>
    <dbReference type="NCBI Taxonomy" id="68775"/>
    <lineage>
        <taxon>Eukaryota</taxon>
        <taxon>Fungi</taxon>
        <taxon>Dikarya</taxon>
        <taxon>Basidiomycota</taxon>
        <taxon>Agaricomycotina</taxon>
        <taxon>Agaricomycetes</taxon>
        <taxon>Agaricomycetidae</taxon>
        <taxon>Agaricales</taxon>
        <taxon>Agaricineae</taxon>
        <taxon>Nidulariaceae</taxon>
        <taxon>Crucibulum</taxon>
    </lineage>
</organism>
<dbReference type="GO" id="GO:0005975">
    <property type="term" value="P:carbohydrate metabolic process"/>
    <property type="evidence" value="ECO:0007669"/>
    <property type="project" value="InterPro"/>
</dbReference>
<evidence type="ECO:0000256" key="1">
    <source>
        <dbReference type="ARBA" id="ARBA00004613"/>
    </source>
</evidence>
<dbReference type="EC" id="3.1.1.117" evidence="9"/>
<evidence type="ECO:0000259" key="11">
    <source>
        <dbReference type="Pfam" id="PF00734"/>
    </source>
</evidence>
<name>A0A5C3LHD3_9AGAR</name>
<keyword evidence="5 10" id="KW-0732">Signal</keyword>
<reference evidence="13 14" key="1">
    <citation type="journal article" date="2019" name="Nat. Ecol. Evol.">
        <title>Megaphylogeny resolves global patterns of mushroom evolution.</title>
        <authorList>
            <person name="Varga T."/>
            <person name="Krizsan K."/>
            <person name="Foldi C."/>
            <person name="Dima B."/>
            <person name="Sanchez-Garcia M."/>
            <person name="Sanchez-Ramirez S."/>
            <person name="Szollosi G.J."/>
            <person name="Szarkandi J.G."/>
            <person name="Papp V."/>
            <person name="Albert L."/>
            <person name="Andreopoulos W."/>
            <person name="Angelini C."/>
            <person name="Antonin V."/>
            <person name="Barry K.W."/>
            <person name="Bougher N.L."/>
            <person name="Buchanan P."/>
            <person name="Buyck B."/>
            <person name="Bense V."/>
            <person name="Catcheside P."/>
            <person name="Chovatia M."/>
            <person name="Cooper J."/>
            <person name="Damon W."/>
            <person name="Desjardin D."/>
            <person name="Finy P."/>
            <person name="Geml J."/>
            <person name="Haridas S."/>
            <person name="Hughes K."/>
            <person name="Justo A."/>
            <person name="Karasinski D."/>
            <person name="Kautmanova I."/>
            <person name="Kiss B."/>
            <person name="Kocsube S."/>
            <person name="Kotiranta H."/>
            <person name="LaButti K.M."/>
            <person name="Lechner B.E."/>
            <person name="Liimatainen K."/>
            <person name="Lipzen A."/>
            <person name="Lukacs Z."/>
            <person name="Mihaltcheva S."/>
            <person name="Morgado L.N."/>
            <person name="Niskanen T."/>
            <person name="Noordeloos M.E."/>
            <person name="Ohm R.A."/>
            <person name="Ortiz-Santana B."/>
            <person name="Ovrebo C."/>
            <person name="Racz N."/>
            <person name="Riley R."/>
            <person name="Savchenko A."/>
            <person name="Shiryaev A."/>
            <person name="Soop K."/>
            <person name="Spirin V."/>
            <person name="Szebenyi C."/>
            <person name="Tomsovsky M."/>
            <person name="Tulloss R.E."/>
            <person name="Uehling J."/>
            <person name="Grigoriev I.V."/>
            <person name="Vagvolgyi C."/>
            <person name="Papp T."/>
            <person name="Martin F.M."/>
            <person name="Miettinen O."/>
            <person name="Hibbett D.S."/>
            <person name="Nagy L.G."/>
        </authorList>
    </citation>
    <scope>NUCLEOTIDE SEQUENCE [LARGE SCALE GENOMIC DNA]</scope>
    <source>
        <strain evidence="13 14">CBS 166.37</strain>
    </source>
</reference>
<evidence type="ECO:0000256" key="8">
    <source>
        <dbReference type="ARBA" id="ARBA00024511"/>
    </source>
</evidence>
<comment type="catalytic activity">
    <reaction evidence="8">
        <text>a 4-O-methyl-alpha-D-glucuronosyl ester derivative + H2O = 4-O-methyl-alpha-D-glucuronate derivative + an alcohol + H(+)</text>
        <dbReference type="Rhea" id="RHEA:67452"/>
        <dbReference type="ChEBI" id="CHEBI:15377"/>
        <dbReference type="ChEBI" id="CHEBI:15378"/>
        <dbReference type="ChEBI" id="CHEBI:30879"/>
        <dbReference type="ChEBI" id="CHEBI:171667"/>
        <dbReference type="ChEBI" id="CHEBI:171668"/>
        <dbReference type="EC" id="3.1.1.117"/>
    </reaction>
    <physiologicalReaction direction="left-to-right" evidence="8">
        <dbReference type="Rhea" id="RHEA:67453"/>
    </physiologicalReaction>
</comment>
<dbReference type="Gene3D" id="3.40.50.1820">
    <property type="entry name" value="alpha/beta hydrolase"/>
    <property type="match status" value="1"/>
</dbReference>
<feature type="chain" id="PRO_5023035730" description="(4-O-methyl)-D-glucuronate--lignin esterase" evidence="10">
    <location>
        <begin position="24"/>
        <end position="194"/>
    </location>
</feature>
<dbReference type="SUPFAM" id="SSF57180">
    <property type="entry name" value="Cellulose-binding domain"/>
    <property type="match status" value="1"/>
</dbReference>
<dbReference type="GO" id="GO:0052689">
    <property type="term" value="F:carboxylic ester hydrolase activity"/>
    <property type="evidence" value="ECO:0007669"/>
    <property type="project" value="UniProtKB-KW"/>
</dbReference>
<accession>A0A5C3LHD3</accession>
<dbReference type="Pfam" id="PF22244">
    <property type="entry name" value="GCE_fung"/>
    <property type="match status" value="1"/>
</dbReference>
<evidence type="ECO:0000256" key="4">
    <source>
        <dbReference type="ARBA" id="ARBA00022525"/>
    </source>
</evidence>
<dbReference type="AlphaFoldDB" id="A0A5C3LHD3"/>
<gene>
    <name evidence="13" type="ORF">BDQ12DRAFT_728873</name>
</gene>
<dbReference type="InterPro" id="IPR029058">
    <property type="entry name" value="AB_hydrolase_fold"/>
</dbReference>
<dbReference type="InterPro" id="IPR000254">
    <property type="entry name" value="CBD"/>
</dbReference>
<dbReference type="OrthoDB" id="3781271at2759"/>
<comment type="similarity">
    <text evidence="2">Belongs to the carbohydrate esterase 15 (CE15) family.</text>
</comment>
<evidence type="ECO:0000313" key="13">
    <source>
        <dbReference type="EMBL" id="TFK32218.1"/>
    </source>
</evidence>
<evidence type="ECO:0000256" key="5">
    <source>
        <dbReference type="ARBA" id="ARBA00022729"/>
    </source>
</evidence>
<evidence type="ECO:0000256" key="7">
    <source>
        <dbReference type="ARBA" id="ARBA00023185"/>
    </source>
</evidence>
<evidence type="ECO:0000256" key="9">
    <source>
        <dbReference type="ARBA" id="ARBA00026105"/>
    </source>
</evidence>
<feature type="signal peptide" evidence="10">
    <location>
        <begin position="1"/>
        <end position="23"/>
    </location>
</feature>
<keyword evidence="3" id="KW-0719">Serine esterase</keyword>
<feature type="domain" description="CBM1" evidence="11">
    <location>
        <begin position="24"/>
        <end position="48"/>
    </location>
</feature>
<keyword evidence="14" id="KW-1185">Reference proteome</keyword>